<keyword evidence="12" id="KW-1185">Reference proteome</keyword>
<dbReference type="AlphaFoldDB" id="A0A6I4SUK2"/>
<evidence type="ECO:0000259" key="10">
    <source>
        <dbReference type="PROSITE" id="PS51007"/>
    </source>
</evidence>
<sequence>MSIYKTAILFIPSLLLGMIACSQPTHSQQPDEVAQAGQGHMRWGRWGEGHMWQMGPGWSGSGPMPRHHVAMMWGIPQPYASMTNPLPLTQETVDRGASIYAANCQSCHGEKGYGDGEAGRGLSPPPGNLAWLSDMPMARWDPFIYWTVAEGGAQFGTAMPAFKDSLSADEIWAVSAYIQAHLPAPRGDGKQ</sequence>
<keyword evidence="2" id="KW-0813">Transport</keyword>
<evidence type="ECO:0000256" key="9">
    <source>
        <dbReference type="SAM" id="SignalP"/>
    </source>
</evidence>
<evidence type="ECO:0000256" key="7">
    <source>
        <dbReference type="ARBA" id="ARBA00023004"/>
    </source>
</evidence>
<dbReference type="OrthoDB" id="335174at2"/>
<dbReference type="GO" id="GO:0020037">
    <property type="term" value="F:heme binding"/>
    <property type="evidence" value="ECO:0007669"/>
    <property type="project" value="InterPro"/>
</dbReference>
<dbReference type="PRINTS" id="PR00605">
    <property type="entry name" value="CYTCHROMECIC"/>
</dbReference>
<organism evidence="11 12">
    <name type="scientific">Croceibacterium salegens</name>
    <dbReference type="NCBI Taxonomy" id="1737568"/>
    <lineage>
        <taxon>Bacteria</taxon>
        <taxon>Pseudomonadati</taxon>
        <taxon>Pseudomonadota</taxon>
        <taxon>Alphaproteobacteria</taxon>
        <taxon>Sphingomonadales</taxon>
        <taxon>Erythrobacteraceae</taxon>
        <taxon>Croceibacterium</taxon>
    </lineage>
</organism>
<evidence type="ECO:0000256" key="2">
    <source>
        <dbReference type="ARBA" id="ARBA00022448"/>
    </source>
</evidence>
<dbReference type="PANTHER" id="PTHR35008">
    <property type="entry name" value="BLL4482 PROTEIN-RELATED"/>
    <property type="match status" value="1"/>
</dbReference>
<dbReference type="InterPro" id="IPR051459">
    <property type="entry name" value="Cytochrome_c-type_DH"/>
</dbReference>
<keyword evidence="6" id="KW-0249">Electron transport</keyword>
<comment type="cofactor">
    <cofactor evidence="1">
        <name>heme c</name>
        <dbReference type="ChEBI" id="CHEBI:61717"/>
    </cofactor>
</comment>
<evidence type="ECO:0000256" key="4">
    <source>
        <dbReference type="ARBA" id="ARBA00022660"/>
    </source>
</evidence>
<dbReference type="Proteomes" id="UP000433652">
    <property type="component" value="Unassembled WGS sequence"/>
</dbReference>
<dbReference type="RefSeq" id="WP_159794235.1">
    <property type="nucleotide sequence ID" value="NZ_WTYM01000036.1"/>
</dbReference>
<dbReference type="InterPro" id="IPR008168">
    <property type="entry name" value="Cyt_C_IC"/>
</dbReference>
<dbReference type="SUPFAM" id="SSF46626">
    <property type="entry name" value="Cytochrome c"/>
    <property type="match status" value="1"/>
</dbReference>
<keyword evidence="4" id="KW-0679">Respiratory chain</keyword>
<feature type="domain" description="Cytochrome c" evidence="10">
    <location>
        <begin position="91"/>
        <end position="182"/>
    </location>
</feature>
<dbReference type="PROSITE" id="PS51007">
    <property type="entry name" value="CYTC"/>
    <property type="match status" value="1"/>
</dbReference>
<feature type="signal peptide" evidence="9">
    <location>
        <begin position="1"/>
        <end position="27"/>
    </location>
</feature>
<evidence type="ECO:0000313" key="12">
    <source>
        <dbReference type="Proteomes" id="UP000433652"/>
    </source>
</evidence>
<comment type="caution">
    <text evidence="11">The sequence shown here is derived from an EMBL/GenBank/DDBJ whole genome shotgun (WGS) entry which is preliminary data.</text>
</comment>
<evidence type="ECO:0000313" key="11">
    <source>
        <dbReference type="EMBL" id="MXO59645.1"/>
    </source>
</evidence>
<evidence type="ECO:0000256" key="6">
    <source>
        <dbReference type="ARBA" id="ARBA00022982"/>
    </source>
</evidence>
<dbReference type="PROSITE" id="PS51257">
    <property type="entry name" value="PROKAR_LIPOPROTEIN"/>
    <property type="match status" value="1"/>
</dbReference>
<evidence type="ECO:0000256" key="5">
    <source>
        <dbReference type="ARBA" id="ARBA00022723"/>
    </source>
</evidence>
<dbReference type="Gene3D" id="1.10.760.10">
    <property type="entry name" value="Cytochrome c-like domain"/>
    <property type="match status" value="1"/>
</dbReference>
<reference evidence="11 12" key="1">
    <citation type="submission" date="2019-12" db="EMBL/GenBank/DDBJ databases">
        <title>Genomic-based taxomic classification of the family Erythrobacteraceae.</title>
        <authorList>
            <person name="Xu L."/>
        </authorList>
    </citation>
    <scope>NUCLEOTIDE SEQUENCE [LARGE SCALE GENOMIC DNA]</scope>
    <source>
        <strain evidence="11 12">MCCC 1K01500</strain>
    </source>
</reference>
<dbReference type="InterPro" id="IPR009056">
    <property type="entry name" value="Cyt_c-like_dom"/>
</dbReference>
<keyword evidence="9" id="KW-0732">Signal</keyword>
<evidence type="ECO:0000256" key="3">
    <source>
        <dbReference type="ARBA" id="ARBA00022617"/>
    </source>
</evidence>
<keyword evidence="5 8" id="KW-0479">Metal-binding</keyword>
<gene>
    <name evidence="11" type="ORF">GRI89_08840</name>
</gene>
<evidence type="ECO:0000256" key="8">
    <source>
        <dbReference type="PROSITE-ProRule" id="PRU00433"/>
    </source>
</evidence>
<proteinExistence type="predicted"/>
<accession>A0A6I4SUK2</accession>
<keyword evidence="3 8" id="KW-0349">Heme</keyword>
<name>A0A6I4SUK2_9SPHN</name>
<dbReference type="InterPro" id="IPR036909">
    <property type="entry name" value="Cyt_c-like_dom_sf"/>
</dbReference>
<protein>
    <submittedName>
        <fullName evidence="11">C-type cytochrome</fullName>
    </submittedName>
</protein>
<keyword evidence="7 8" id="KW-0408">Iron</keyword>
<dbReference type="GO" id="GO:0005506">
    <property type="term" value="F:iron ion binding"/>
    <property type="evidence" value="ECO:0007669"/>
    <property type="project" value="InterPro"/>
</dbReference>
<dbReference type="PANTHER" id="PTHR35008:SF8">
    <property type="entry name" value="ALCOHOL DEHYDROGENASE CYTOCHROME C SUBUNIT"/>
    <property type="match status" value="1"/>
</dbReference>
<dbReference type="EMBL" id="WTYM01000036">
    <property type="protein sequence ID" value="MXO59645.1"/>
    <property type="molecule type" value="Genomic_DNA"/>
</dbReference>
<dbReference type="Pfam" id="PF13442">
    <property type="entry name" value="Cytochrome_CBB3"/>
    <property type="match status" value="1"/>
</dbReference>
<evidence type="ECO:0000256" key="1">
    <source>
        <dbReference type="ARBA" id="ARBA00001926"/>
    </source>
</evidence>
<dbReference type="GO" id="GO:0009055">
    <property type="term" value="F:electron transfer activity"/>
    <property type="evidence" value="ECO:0007669"/>
    <property type="project" value="InterPro"/>
</dbReference>
<feature type="chain" id="PRO_5026271111" evidence="9">
    <location>
        <begin position="28"/>
        <end position="191"/>
    </location>
</feature>